<evidence type="ECO:0000313" key="2">
    <source>
        <dbReference type="Proteomes" id="UP000253507"/>
    </source>
</evidence>
<sequence length="128" mass="12833">MLAGGCLMKHASFVGDSLLGRGVNVDAFCATTGLRRDGGPVKEPAVDSITVMLDGRRIITVQTKFGAVIGDGVALPARTVLAPGTLIGPGTVLYPRGHLGATVSALLPAARAPGSSLINSPSLSVSSP</sequence>
<dbReference type="SUPFAM" id="SSF51161">
    <property type="entry name" value="Trimeric LpxA-like enzymes"/>
    <property type="match status" value="1"/>
</dbReference>
<evidence type="ECO:0000313" key="1">
    <source>
        <dbReference type="EMBL" id="RCG13261.1"/>
    </source>
</evidence>
<dbReference type="Gene3D" id="2.160.10.10">
    <property type="entry name" value="Hexapeptide repeat proteins"/>
    <property type="match status" value="1"/>
</dbReference>
<gene>
    <name evidence="1" type="ORF">DQ392_33705</name>
</gene>
<reference evidence="1 2" key="1">
    <citation type="submission" date="2018-06" db="EMBL/GenBank/DDBJ databases">
        <title>Streptomyces reniochalinae sp. nov. and Streptomyces diacarnus sp. nov. from marine sponges.</title>
        <authorList>
            <person name="Li L."/>
        </authorList>
    </citation>
    <scope>NUCLEOTIDE SEQUENCE [LARGE SCALE GENOMIC DNA]</scope>
    <source>
        <strain evidence="1 2">LHW50302</strain>
    </source>
</reference>
<comment type="caution">
    <text evidence="1">The sequence shown here is derived from an EMBL/GenBank/DDBJ whole genome shotgun (WGS) entry which is preliminary data.</text>
</comment>
<proteinExistence type="predicted"/>
<organism evidence="1 2">
    <name type="scientific">Streptomyces reniochalinae</name>
    <dbReference type="NCBI Taxonomy" id="2250578"/>
    <lineage>
        <taxon>Bacteria</taxon>
        <taxon>Bacillati</taxon>
        <taxon>Actinomycetota</taxon>
        <taxon>Actinomycetes</taxon>
        <taxon>Kitasatosporales</taxon>
        <taxon>Streptomycetaceae</taxon>
        <taxon>Streptomyces</taxon>
    </lineage>
</organism>
<dbReference type="EMBL" id="QOIM01000058">
    <property type="protein sequence ID" value="RCG13261.1"/>
    <property type="molecule type" value="Genomic_DNA"/>
</dbReference>
<dbReference type="Proteomes" id="UP000253507">
    <property type="component" value="Unassembled WGS sequence"/>
</dbReference>
<dbReference type="InterPro" id="IPR011004">
    <property type="entry name" value="Trimer_LpxA-like_sf"/>
</dbReference>
<accession>A0A367E5H8</accession>
<keyword evidence="2" id="KW-1185">Reference proteome</keyword>
<dbReference type="AlphaFoldDB" id="A0A367E5H8"/>
<name>A0A367E5H8_9ACTN</name>
<protein>
    <submittedName>
        <fullName evidence="1">Uncharacterized protein</fullName>
    </submittedName>
</protein>